<feature type="compositionally biased region" description="Basic and acidic residues" evidence="1">
    <location>
        <begin position="381"/>
        <end position="395"/>
    </location>
</feature>
<gene>
    <name evidence="2" type="ORF">EDB92DRAFT_1909152</name>
</gene>
<protein>
    <submittedName>
        <fullName evidence="2">Uncharacterized protein</fullName>
    </submittedName>
</protein>
<feature type="compositionally biased region" description="Basic and acidic residues" evidence="1">
    <location>
        <begin position="35"/>
        <end position="47"/>
    </location>
</feature>
<feature type="compositionally biased region" description="Polar residues" evidence="1">
    <location>
        <begin position="359"/>
        <end position="379"/>
    </location>
</feature>
<accession>A0AAD4Q7H9</accession>
<dbReference type="Proteomes" id="UP001201163">
    <property type="component" value="Unassembled WGS sequence"/>
</dbReference>
<evidence type="ECO:0000256" key="1">
    <source>
        <dbReference type="SAM" id="MobiDB-lite"/>
    </source>
</evidence>
<name>A0AAD4Q7H9_9AGAM</name>
<feature type="region of interest" description="Disordered" evidence="1">
    <location>
        <begin position="322"/>
        <end position="421"/>
    </location>
</feature>
<organism evidence="2 3">
    <name type="scientific">Lactarius akahatsu</name>
    <dbReference type="NCBI Taxonomy" id="416441"/>
    <lineage>
        <taxon>Eukaryota</taxon>
        <taxon>Fungi</taxon>
        <taxon>Dikarya</taxon>
        <taxon>Basidiomycota</taxon>
        <taxon>Agaricomycotina</taxon>
        <taxon>Agaricomycetes</taxon>
        <taxon>Russulales</taxon>
        <taxon>Russulaceae</taxon>
        <taxon>Lactarius</taxon>
    </lineage>
</organism>
<feature type="compositionally biased region" description="Basic and acidic residues" evidence="1">
    <location>
        <begin position="107"/>
        <end position="126"/>
    </location>
</feature>
<feature type="region of interest" description="Disordered" evidence="1">
    <location>
        <begin position="25"/>
        <end position="47"/>
    </location>
</feature>
<dbReference type="EMBL" id="JAKELL010000218">
    <property type="protein sequence ID" value="KAH8978561.1"/>
    <property type="molecule type" value="Genomic_DNA"/>
</dbReference>
<evidence type="ECO:0000313" key="2">
    <source>
        <dbReference type="EMBL" id="KAH8978561.1"/>
    </source>
</evidence>
<dbReference type="AlphaFoldDB" id="A0AAD4Q7H9"/>
<feature type="region of interest" description="Disordered" evidence="1">
    <location>
        <begin position="456"/>
        <end position="479"/>
    </location>
</feature>
<evidence type="ECO:0000313" key="3">
    <source>
        <dbReference type="Proteomes" id="UP001201163"/>
    </source>
</evidence>
<proteinExistence type="predicted"/>
<sequence length="815" mass="91188">MMDVDDQECEIIEVIDLEGERIAVQQQEQAAPNPGREHRNVETADRERDLSLSMALVPYCGHSDIQRPNLQRQLITDTREEDLSDSVIDVQNSGGTLAIQQQEQEASQEREQPVETAHRERGDDDAQHPNLALHLQRIDEVANQEHEQQSLDTASSESSLSLSMALVPYRRDPQHLSPTMRQQEWNAVNRGREQQQHIVEVTNPEREGLAAQHTEQVATNLGREMEVANRDRLGTSVYQPLALVQWGQETTDRNEDGAPAISVGGVLSIGCKKSNQQHQVTAESRERFAMTHKLLTGVSANLRILQREGGVLNEVGQRAALGESAGGRTEASQATRWRQPESRTAQSPVALHVVHGRNRQATNGSAHTASNSNWLTTRDSGLGDDRTGESQKRPTENTGMEIDGEVPGQEQCMGDGKASGSGQSHLISADVCWERLDRLTVSIDRQGQLLESLLNHTMTRPGGTSPSLNPRDSESTKATVIGKKRGLEFRLPTCRRHGKAPDELDCRAAVRKHVNRLMGRKRTDAPPEPASTEAILNYKSTLNEKDGPSMEHFQADFSEKYPGNSAWNGRLCDLFVDDYVKQGLPFTTVTKLSVFFITYLETLQTANRKMAATAEQARAYKEASQRNRIEKRKKTRFDTQISALHYYKISRFIKPLEGMSRAALSDDESDHEQGTHGGQSRYSIVNETWRSKELVIWLRTIDLLACGEKWGGRNIARQGNSRRIRLHSTRSKDGIAIAGLPENCYDAKWLTSLKRYQRDKLDVQPPVDLAFSEEEKRLAAQFIPLAKGDVRPVSQDVVDISTLEKWLLHGGLENC</sequence>
<feature type="compositionally biased region" description="Polar residues" evidence="1">
    <location>
        <begin position="456"/>
        <end position="470"/>
    </location>
</feature>
<feature type="region of interest" description="Disordered" evidence="1">
    <location>
        <begin position="99"/>
        <end position="126"/>
    </location>
</feature>
<reference evidence="2" key="1">
    <citation type="submission" date="2022-01" db="EMBL/GenBank/DDBJ databases">
        <title>Comparative genomics reveals a dynamic genome evolution in the ectomycorrhizal milk-cap (Lactarius) mushrooms.</title>
        <authorList>
            <consortium name="DOE Joint Genome Institute"/>
            <person name="Lebreton A."/>
            <person name="Tang N."/>
            <person name="Kuo A."/>
            <person name="LaButti K."/>
            <person name="Drula E."/>
            <person name="Barry K."/>
            <person name="Clum A."/>
            <person name="Lipzen A."/>
            <person name="Mousain D."/>
            <person name="Ng V."/>
            <person name="Wang R."/>
            <person name="Wang X."/>
            <person name="Dai Y."/>
            <person name="Henrissat B."/>
            <person name="Grigoriev I.V."/>
            <person name="Guerin-Laguette A."/>
            <person name="Yu F."/>
            <person name="Martin F.M."/>
        </authorList>
    </citation>
    <scope>NUCLEOTIDE SEQUENCE</scope>
    <source>
        <strain evidence="2">QP</strain>
    </source>
</reference>
<feature type="compositionally biased region" description="Polar residues" evidence="1">
    <location>
        <begin position="330"/>
        <end position="347"/>
    </location>
</feature>
<comment type="caution">
    <text evidence="2">The sequence shown here is derived from an EMBL/GenBank/DDBJ whole genome shotgun (WGS) entry which is preliminary data.</text>
</comment>
<keyword evidence="3" id="KW-1185">Reference proteome</keyword>